<dbReference type="Proteomes" id="UP000306980">
    <property type="component" value="Unassembled WGS sequence"/>
</dbReference>
<accession>A0A549YG80</accession>
<comment type="caution">
    <text evidence="2">The sequence shown here is derived from an EMBL/GenBank/DDBJ whole genome shotgun (WGS) entry which is preliminary data.</text>
</comment>
<keyword evidence="4" id="KW-1185">Reference proteome</keyword>
<dbReference type="OrthoDB" id="4933449at2"/>
<dbReference type="EMBL" id="VJMZ01000001">
    <property type="protein sequence ID" value="TRM10899.1"/>
    <property type="molecule type" value="Genomic_DNA"/>
</dbReference>
<proteinExistence type="predicted"/>
<dbReference type="Proteomes" id="UP000319280">
    <property type="component" value="Unassembled WGS sequence"/>
</dbReference>
<evidence type="ECO:0000313" key="1">
    <source>
        <dbReference type="EMBL" id="TMN22124.1"/>
    </source>
</evidence>
<dbReference type="AlphaFoldDB" id="A0A549YG80"/>
<name>A0A549YG80_9BACI</name>
<reference evidence="1 3" key="1">
    <citation type="submission" date="2019-05" db="EMBL/GenBank/DDBJ databases">
        <title>Genomic analysis of Lentibacillus sp. NKC220-2.</title>
        <authorList>
            <person name="Oh Y.J."/>
        </authorList>
    </citation>
    <scope>NUCLEOTIDE SEQUENCE [LARGE SCALE GENOMIC DNA]</scope>
    <source>
        <strain evidence="1 3">NKC220-2</strain>
    </source>
</reference>
<gene>
    <name evidence="1" type="ORF">FFL34_08290</name>
    <name evidence="2" type="ORF">FH966_03725</name>
</gene>
<accession>A0A5S3QJM9</accession>
<dbReference type="EMBL" id="VCIA01000001">
    <property type="protein sequence ID" value="TMN22124.1"/>
    <property type="molecule type" value="Genomic_DNA"/>
</dbReference>
<evidence type="ECO:0000313" key="3">
    <source>
        <dbReference type="Proteomes" id="UP000306980"/>
    </source>
</evidence>
<dbReference type="InterPro" id="IPR021530">
    <property type="entry name" value="AllH-like"/>
</dbReference>
<protein>
    <submittedName>
        <fullName evidence="2">DUF2877 domain-containing protein</fullName>
    </submittedName>
</protein>
<dbReference type="Pfam" id="PF11392">
    <property type="entry name" value="AllH"/>
    <property type="match status" value="1"/>
</dbReference>
<sequence length="335" mass="38250">MYYSHYMSIAVKTILRKNHRKPVIMMIDIDPYQIKQMDSRLLEWLSHKQNSNQLGTVHSVFDKVVNFISHDGVTLFSLAKNWVIQSPGMMKTCEDEGFSQMLSVLKPGMPINLVGNCCLEINDWQWDFSNAVVWERDIASLSQTKPDITASTLMLLNNFIEKYGAREGIFPAWKSFSDVSWEVPETTRKNIYFSPFLAGLEQLVKDIEGKKLENFMDRFVGLGIGLTPSGDDFLTGLLATWQYFAFPLYKDFEPNQADLKGRTTDVSYFMLKHCLEGQVNEALLALLENLDGDPTPQLRQLLAIGSTSGTDMLVGVSFAYQQLINDKEEKQWRLK</sequence>
<organism evidence="2 4">
    <name type="scientific">Lentibacillus cibarius</name>
    <dbReference type="NCBI Taxonomy" id="2583219"/>
    <lineage>
        <taxon>Bacteria</taxon>
        <taxon>Bacillati</taxon>
        <taxon>Bacillota</taxon>
        <taxon>Bacilli</taxon>
        <taxon>Bacillales</taxon>
        <taxon>Bacillaceae</taxon>
        <taxon>Lentibacillus</taxon>
    </lineage>
</organism>
<evidence type="ECO:0000313" key="4">
    <source>
        <dbReference type="Proteomes" id="UP000319280"/>
    </source>
</evidence>
<evidence type="ECO:0000313" key="2">
    <source>
        <dbReference type="EMBL" id="TRM10899.1"/>
    </source>
</evidence>
<reference evidence="2 4" key="2">
    <citation type="submission" date="2019-07" db="EMBL/GenBank/DDBJ databases">
        <title>Genomic analysis of Lentibacillus sp. NKC851-2.</title>
        <authorList>
            <person name="Oh Y.J."/>
        </authorList>
    </citation>
    <scope>NUCLEOTIDE SEQUENCE [LARGE SCALE GENOMIC DNA]</scope>
    <source>
        <strain evidence="2 4">NKC851-2</strain>
    </source>
</reference>